<dbReference type="InterPro" id="IPR017871">
    <property type="entry name" value="ABC_transporter-like_CS"/>
</dbReference>
<dbReference type="InterPro" id="IPR003593">
    <property type="entry name" value="AAA+_ATPase"/>
</dbReference>
<dbReference type="SMART" id="SM00382">
    <property type="entry name" value="AAA"/>
    <property type="match status" value="1"/>
</dbReference>
<dbReference type="GO" id="GO:0015807">
    <property type="term" value="P:L-amino acid transport"/>
    <property type="evidence" value="ECO:0007669"/>
    <property type="project" value="TreeGrafter"/>
</dbReference>
<dbReference type="GO" id="GO:0015658">
    <property type="term" value="F:branched-chain amino acid transmembrane transporter activity"/>
    <property type="evidence" value="ECO:0007669"/>
    <property type="project" value="TreeGrafter"/>
</dbReference>
<dbReference type="InterPro" id="IPR052156">
    <property type="entry name" value="BCAA_Transport_ATP-bd_LivF"/>
</dbReference>
<dbReference type="InterPro" id="IPR003439">
    <property type="entry name" value="ABC_transporter-like_ATP-bd"/>
</dbReference>
<dbReference type="PROSITE" id="PS00211">
    <property type="entry name" value="ABC_TRANSPORTER_1"/>
    <property type="match status" value="1"/>
</dbReference>
<sequence>MQSFLSVQNLNAFYGDFQALFDVSFSLEVGQTIAIIGSNGAGKSTLLHALLGQVSKTTTAATFDGLDLNHAKTPEIVGHGISLVPEGRHLFKSCTVLENLELGASAKRSGDWNLSSILELFPELDQFLDRNSMDISGGQQQMVAIGRALMANPSLILFDELSLGLAPVVINRIYDSIPAIKSKGTSLIIVEQDIYRAQEAADYVFCLLEGHIALEGPPDKLDDEMITRAYFGDAT</sequence>
<evidence type="ECO:0000256" key="5">
    <source>
        <dbReference type="ARBA" id="ARBA00022970"/>
    </source>
</evidence>
<keyword evidence="5" id="KW-0029">Amino-acid transport</keyword>
<keyword evidence="4" id="KW-0067">ATP-binding</keyword>
<comment type="similarity">
    <text evidence="1">Belongs to the ABC transporter superfamily.</text>
</comment>
<evidence type="ECO:0000256" key="1">
    <source>
        <dbReference type="ARBA" id="ARBA00005417"/>
    </source>
</evidence>
<evidence type="ECO:0000313" key="7">
    <source>
        <dbReference type="EMBL" id="SVA27007.1"/>
    </source>
</evidence>
<dbReference type="AlphaFoldDB" id="A0A381UI29"/>
<dbReference type="PANTHER" id="PTHR43820:SF5">
    <property type="entry name" value="HIGH-AFFINITY BRANCHED-CHAIN AMINO ACID TRANSPORT ATP-BINDING PROTEIN"/>
    <property type="match status" value="1"/>
</dbReference>
<gene>
    <name evidence="7" type="ORF">METZ01_LOCUS79861</name>
</gene>
<dbReference type="EMBL" id="UINC01006351">
    <property type="protein sequence ID" value="SVA27007.1"/>
    <property type="molecule type" value="Genomic_DNA"/>
</dbReference>
<evidence type="ECO:0000256" key="3">
    <source>
        <dbReference type="ARBA" id="ARBA00022741"/>
    </source>
</evidence>
<feature type="domain" description="ABC transporter" evidence="6">
    <location>
        <begin position="5"/>
        <end position="234"/>
    </location>
</feature>
<proteinExistence type="inferred from homology"/>
<keyword evidence="2" id="KW-0813">Transport</keyword>
<dbReference type="PROSITE" id="PS50893">
    <property type="entry name" value="ABC_TRANSPORTER_2"/>
    <property type="match status" value="1"/>
</dbReference>
<accession>A0A381UI29</accession>
<keyword evidence="3" id="KW-0547">Nucleotide-binding</keyword>
<evidence type="ECO:0000256" key="4">
    <source>
        <dbReference type="ARBA" id="ARBA00022840"/>
    </source>
</evidence>
<dbReference type="PANTHER" id="PTHR43820">
    <property type="entry name" value="HIGH-AFFINITY BRANCHED-CHAIN AMINO ACID TRANSPORT ATP-BINDING PROTEIN LIVF"/>
    <property type="match status" value="1"/>
</dbReference>
<dbReference type="CDD" id="cd03224">
    <property type="entry name" value="ABC_TM1139_LivF_branched"/>
    <property type="match status" value="1"/>
</dbReference>
<protein>
    <recommendedName>
        <fullName evidence="6">ABC transporter domain-containing protein</fullName>
    </recommendedName>
</protein>
<dbReference type="GO" id="GO:0016887">
    <property type="term" value="F:ATP hydrolysis activity"/>
    <property type="evidence" value="ECO:0007669"/>
    <property type="project" value="InterPro"/>
</dbReference>
<dbReference type="Gene3D" id="3.40.50.300">
    <property type="entry name" value="P-loop containing nucleotide triphosphate hydrolases"/>
    <property type="match status" value="1"/>
</dbReference>
<name>A0A381UI29_9ZZZZ</name>
<evidence type="ECO:0000259" key="6">
    <source>
        <dbReference type="PROSITE" id="PS50893"/>
    </source>
</evidence>
<dbReference type="InterPro" id="IPR027417">
    <property type="entry name" value="P-loop_NTPase"/>
</dbReference>
<dbReference type="GO" id="GO:0005524">
    <property type="term" value="F:ATP binding"/>
    <property type="evidence" value="ECO:0007669"/>
    <property type="project" value="UniProtKB-KW"/>
</dbReference>
<dbReference type="Pfam" id="PF00005">
    <property type="entry name" value="ABC_tran"/>
    <property type="match status" value="1"/>
</dbReference>
<dbReference type="SUPFAM" id="SSF52540">
    <property type="entry name" value="P-loop containing nucleoside triphosphate hydrolases"/>
    <property type="match status" value="1"/>
</dbReference>
<reference evidence="7" key="1">
    <citation type="submission" date="2018-05" db="EMBL/GenBank/DDBJ databases">
        <authorList>
            <person name="Lanie J.A."/>
            <person name="Ng W.-L."/>
            <person name="Kazmierczak K.M."/>
            <person name="Andrzejewski T.M."/>
            <person name="Davidsen T.M."/>
            <person name="Wayne K.J."/>
            <person name="Tettelin H."/>
            <person name="Glass J.I."/>
            <person name="Rusch D."/>
            <person name="Podicherti R."/>
            <person name="Tsui H.-C.T."/>
            <person name="Winkler M.E."/>
        </authorList>
    </citation>
    <scope>NUCLEOTIDE SEQUENCE</scope>
</reference>
<evidence type="ECO:0000256" key="2">
    <source>
        <dbReference type="ARBA" id="ARBA00022448"/>
    </source>
</evidence>
<organism evidence="7">
    <name type="scientific">marine metagenome</name>
    <dbReference type="NCBI Taxonomy" id="408172"/>
    <lineage>
        <taxon>unclassified sequences</taxon>
        <taxon>metagenomes</taxon>
        <taxon>ecological metagenomes</taxon>
    </lineage>
</organism>